<organism evidence="2 3">
    <name type="scientific">Lysinibacillus halotolerans</name>
    <dbReference type="NCBI Taxonomy" id="1368476"/>
    <lineage>
        <taxon>Bacteria</taxon>
        <taxon>Bacillati</taxon>
        <taxon>Bacillota</taxon>
        <taxon>Bacilli</taxon>
        <taxon>Bacillales</taxon>
        <taxon>Bacillaceae</taxon>
        <taxon>Lysinibacillus</taxon>
    </lineage>
</organism>
<name>A0A3M8H647_9BACI</name>
<sequence>MPIYYNRQAAVQYARTWWNRKNPNYPAFSVDCTNFVSQCLRAGGAPMSGAPNRGKGWWITDGWRRGSGNGYYSNETWSYSWSVSHSFRLYLENAKSGLTAKRVQSPSELEIGDVICYDFQGNGVIDHTTIVTSMVNGVPYIHAHTVDSADRHYDYSNSYAYTPNTKYYFFKIDDVFY</sequence>
<evidence type="ECO:0000313" key="2">
    <source>
        <dbReference type="EMBL" id="RNC97877.1"/>
    </source>
</evidence>
<dbReference type="AlphaFoldDB" id="A0A3M8H647"/>
<keyword evidence="3" id="KW-1185">Reference proteome</keyword>
<dbReference type="Pfam" id="PF12671">
    <property type="entry name" value="Amidase_6"/>
    <property type="match status" value="1"/>
</dbReference>
<dbReference type="OrthoDB" id="9812429at2"/>
<evidence type="ECO:0000259" key="1">
    <source>
        <dbReference type="Pfam" id="PF12671"/>
    </source>
</evidence>
<gene>
    <name evidence="2" type="ORF">EC501_13365</name>
</gene>
<dbReference type="Gene3D" id="3.90.1720.10">
    <property type="entry name" value="endopeptidase domain like (from Nostoc punctiforme)"/>
    <property type="match status" value="1"/>
</dbReference>
<dbReference type="Proteomes" id="UP000279909">
    <property type="component" value="Unassembled WGS sequence"/>
</dbReference>
<dbReference type="PANTHER" id="PTHR40032:SF1">
    <property type="entry name" value="EXPORTED PROTEIN"/>
    <property type="match status" value="1"/>
</dbReference>
<evidence type="ECO:0000313" key="3">
    <source>
        <dbReference type="Proteomes" id="UP000279909"/>
    </source>
</evidence>
<proteinExistence type="predicted"/>
<comment type="caution">
    <text evidence="2">The sequence shown here is derived from an EMBL/GenBank/DDBJ whole genome shotgun (WGS) entry which is preliminary data.</text>
</comment>
<reference evidence="2 3" key="1">
    <citation type="journal article" date="2014" name="Int. J. Syst. Evol. Microbiol.">
        <title>Lysinibacillus halotolerans sp. nov., isolated from saline-alkaline soil.</title>
        <authorList>
            <person name="Kong D."/>
            <person name="Wang Y."/>
            <person name="Zhao B."/>
            <person name="Li Y."/>
            <person name="Song J."/>
            <person name="Zhai Y."/>
            <person name="Zhang C."/>
            <person name="Wang H."/>
            <person name="Chen X."/>
            <person name="Zhao B."/>
            <person name="Ruan Z."/>
        </authorList>
    </citation>
    <scope>NUCLEOTIDE SEQUENCE [LARGE SCALE GENOMIC DNA]</scope>
    <source>
        <strain evidence="2 3">MCCC 1A12703</strain>
    </source>
</reference>
<dbReference type="EMBL" id="RHLQ01000036">
    <property type="protein sequence ID" value="RNC97877.1"/>
    <property type="molecule type" value="Genomic_DNA"/>
</dbReference>
<dbReference type="InterPro" id="IPR024301">
    <property type="entry name" value="Amidase_6"/>
</dbReference>
<accession>A0A3M8H647</accession>
<protein>
    <submittedName>
        <fullName evidence="2">Amidase</fullName>
    </submittedName>
</protein>
<feature type="domain" description="Putative amidase" evidence="1">
    <location>
        <begin position="5"/>
        <end position="169"/>
    </location>
</feature>
<dbReference type="PANTHER" id="PTHR40032">
    <property type="entry name" value="EXPORTED PROTEIN-RELATED"/>
    <property type="match status" value="1"/>
</dbReference>